<proteinExistence type="predicted"/>
<name>A0A0F9FNM0_9ZZZZ</name>
<organism evidence="1">
    <name type="scientific">marine sediment metagenome</name>
    <dbReference type="NCBI Taxonomy" id="412755"/>
    <lineage>
        <taxon>unclassified sequences</taxon>
        <taxon>metagenomes</taxon>
        <taxon>ecological metagenomes</taxon>
    </lineage>
</organism>
<reference evidence="1" key="1">
    <citation type="journal article" date="2015" name="Nature">
        <title>Complex archaea that bridge the gap between prokaryotes and eukaryotes.</title>
        <authorList>
            <person name="Spang A."/>
            <person name="Saw J.H."/>
            <person name="Jorgensen S.L."/>
            <person name="Zaremba-Niedzwiedzka K."/>
            <person name="Martijn J."/>
            <person name="Lind A.E."/>
            <person name="van Eijk R."/>
            <person name="Schleper C."/>
            <person name="Guy L."/>
            <person name="Ettema T.J."/>
        </authorList>
    </citation>
    <scope>NUCLEOTIDE SEQUENCE</scope>
</reference>
<protein>
    <submittedName>
        <fullName evidence="1">Uncharacterized protein</fullName>
    </submittedName>
</protein>
<accession>A0A0F9FNM0</accession>
<gene>
    <name evidence="1" type="ORF">LCGC14_2008410</name>
</gene>
<dbReference type="EMBL" id="LAZR01022966">
    <property type="protein sequence ID" value="KKL80076.1"/>
    <property type="molecule type" value="Genomic_DNA"/>
</dbReference>
<evidence type="ECO:0000313" key="1">
    <source>
        <dbReference type="EMBL" id="KKL80076.1"/>
    </source>
</evidence>
<dbReference type="AlphaFoldDB" id="A0A0F9FNM0"/>
<comment type="caution">
    <text evidence="1">The sequence shown here is derived from an EMBL/GenBank/DDBJ whole genome shotgun (WGS) entry which is preliminary data.</text>
</comment>
<sequence length="123" mass="14861">MIDKKTNGKFFYNGKFFDTEEDFINEARKFTKEKISKEDYEYVLKTFFLQNIWINLDIYNSLRTGGQFVVFLEEVVQMILNGYSNDKIIKFWENDPIVNLDKEYAKKMMIWLNKLLEKIGKEK</sequence>